<dbReference type="EMBL" id="JAHRHY010000002">
    <property type="protein sequence ID" value="KAG9072046.1"/>
    <property type="molecule type" value="Genomic_DNA"/>
</dbReference>
<comment type="caution">
    <text evidence="1">The sequence shown here is derived from an EMBL/GenBank/DDBJ whole genome shotgun (WGS) entry which is preliminary data.</text>
</comment>
<protein>
    <submittedName>
        <fullName evidence="1">Uncharacterized protein</fullName>
    </submittedName>
</protein>
<dbReference type="AlphaFoldDB" id="A0A9P7Y607"/>
<sequence length="167" mass="18790">MSSAATRFFSIIEPIYLLAGHLSNTDILNLVLTTLSLKYDAKRVNLITSPTSRRGMVKNMHFTRSLQMILLEFHIPLELLSRVPKLDLLAPSTSANKSSCRIPTSAYNRLDETGFPGTLNLRDHSVQQAWIPGYGEALAELLKVKIFFDANEQPTEPFLWLQNSEAK</sequence>
<organism evidence="1 2">
    <name type="scientific">Linnemannia hyalina</name>
    <dbReference type="NCBI Taxonomy" id="64524"/>
    <lineage>
        <taxon>Eukaryota</taxon>
        <taxon>Fungi</taxon>
        <taxon>Fungi incertae sedis</taxon>
        <taxon>Mucoromycota</taxon>
        <taxon>Mortierellomycotina</taxon>
        <taxon>Mortierellomycetes</taxon>
        <taxon>Mortierellales</taxon>
        <taxon>Mortierellaceae</taxon>
        <taxon>Linnemannia</taxon>
    </lineage>
</organism>
<keyword evidence="2" id="KW-1185">Reference proteome</keyword>
<accession>A0A9P7Y607</accession>
<dbReference type="Proteomes" id="UP000707451">
    <property type="component" value="Unassembled WGS sequence"/>
</dbReference>
<gene>
    <name evidence="1" type="ORF">KI688_006268</name>
</gene>
<evidence type="ECO:0000313" key="1">
    <source>
        <dbReference type="EMBL" id="KAG9072046.1"/>
    </source>
</evidence>
<reference evidence="1" key="1">
    <citation type="submission" date="2021-06" db="EMBL/GenBank/DDBJ databases">
        <title>Genome Sequence of Mortierella hyaline Strain SCG-10, a Cold-Adapted, Nitrate-Reducing Fungus Isolated from Soil in Minnesota, USA.</title>
        <authorList>
            <person name="Aldossari N."/>
        </authorList>
    </citation>
    <scope>NUCLEOTIDE SEQUENCE</scope>
    <source>
        <strain evidence="1">SCG-10</strain>
    </source>
</reference>
<proteinExistence type="predicted"/>
<name>A0A9P7Y607_9FUNG</name>
<evidence type="ECO:0000313" key="2">
    <source>
        <dbReference type="Proteomes" id="UP000707451"/>
    </source>
</evidence>